<proteinExistence type="predicted"/>
<protein>
    <submittedName>
        <fullName evidence="1">32132_t:CDS:1</fullName>
    </submittedName>
</protein>
<comment type="caution">
    <text evidence="1">The sequence shown here is derived from an EMBL/GenBank/DDBJ whole genome shotgun (WGS) entry which is preliminary data.</text>
</comment>
<keyword evidence="2" id="KW-1185">Reference proteome</keyword>
<dbReference type="EMBL" id="CAJVQC010087116">
    <property type="protein sequence ID" value="CAG8823121.1"/>
    <property type="molecule type" value="Genomic_DNA"/>
</dbReference>
<accession>A0ACA9S3B5</accession>
<organism evidence="1 2">
    <name type="scientific">Racocetra persica</name>
    <dbReference type="NCBI Taxonomy" id="160502"/>
    <lineage>
        <taxon>Eukaryota</taxon>
        <taxon>Fungi</taxon>
        <taxon>Fungi incertae sedis</taxon>
        <taxon>Mucoromycota</taxon>
        <taxon>Glomeromycotina</taxon>
        <taxon>Glomeromycetes</taxon>
        <taxon>Diversisporales</taxon>
        <taxon>Gigasporaceae</taxon>
        <taxon>Racocetra</taxon>
    </lineage>
</organism>
<evidence type="ECO:0000313" key="2">
    <source>
        <dbReference type="Proteomes" id="UP000789920"/>
    </source>
</evidence>
<feature type="non-terminal residue" evidence="1">
    <location>
        <position position="211"/>
    </location>
</feature>
<sequence length="211" mass="24467">LDLTNQSGFNILALLVASDELILNKLVDYVQKHIIDKESSWLQKNLVAVLQTVFKLQSCETIQVHIMKTICKDPKPFFELKEFPTLDKDILLKLVMRDDLDFDEINIWKYLVKWGTTQSVTSRGRSKAATFYEDLSNDFSQFLEESEDYDVVIQVGEKSDFKEFNAHSNILRARSPYFKTALSSRWATHKDGVITFKKPNIKPVVFLLILR</sequence>
<reference evidence="1" key="1">
    <citation type="submission" date="2021-06" db="EMBL/GenBank/DDBJ databases">
        <authorList>
            <person name="Kallberg Y."/>
            <person name="Tangrot J."/>
            <person name="Rosling A."/>
        </authorList>
    </citation>
    <scope>NUCLEOTIDE SEQUENCE</scope>
    <source>
        <strain evidence="1">MA461A</strain>
    </source>
</reference>
<name>A0ACA9S3B5_9GLOM</name>
<feature type="non-terminal residue" evidence="1">
    <location>
        <position position="1"/>
    </location>
</feature>
<gene>
    <name evidence="1" type="ORF">RPERSI_LOCUS25961</name>
</gene>
<dbReference type="Proteomes" id="UP000789920">
    <property type="component" value="Unassembled WGS sequence"/>
</dbReference>
<evidence type="ECO:0000313" key="1">
    <source>
        <dbReference type="EMBL" id="CAG8823121.1"/>
    </source>
</evidence>